<name>A0ABV4C4F4_9MYCO</name>
<accession>A0ABV4C4F4</accession>
<gene>
    <name evidence="1" type="ORF">AB8998_21480</name>
</gene>
<comment type="caution">
    <text evidence="1">The sequence shown here is derived from an EMBL/GenBank/DDBJ whole genome shotgun (WGS) entry which is preliminary data.</text>
</comment>
<dbReference type="RefSeq" id="WP_369739691.1">
    <property type="nucleotide sequence ID" value="NZ_JBGEDP010000001.1"/>
</dbReference>
<proteinExistence type="predicted"/>
<evidence type="ECO:0000313" key="2">
    <source>
        <dbReference type="Proteomes" id="UP001564760"/>
    </source>
</evidence>
<evidence type="ECO:0000313" key="1">
    <source>
        <dbReference type="EMBL" id="MEY8017387.1"/>
    </source>
</evidence>
<dbReference type="Proteomes" id="UP001564760">
    <property type="component" value="Unassembled WGS sequence"/>
</dbReference>
<keyword evidence="2" id="KW-1185">Reference proteome</keyword>
<reference evidence="1 2" key="1">
    <citation type="submission" date="2024-08" db="EMBL/GenBank/DDBJ databases">
        <title>Mycobacterium servetensis sp. nov., a novel rapid-growing mycobacterial species recovered from a human patient in Zaragoza, Spain.</title>
        <authorList>
            <person name="Tristancho-Baro A.I."/>
            <person name="Buenestado-Serrano S."/>
            <person name="Garcia De Viedma D."/>
            <person name="Milagro-Beamonte A."/>
            <person name="Burillo N."/>
            <person name="Sanz S."/>
            <person name="Lopez-Calleja A.I."/>
            <person name="Penas-Utrilla D."/>
            <person name="Guardingo M."/>
            <person name="Garcia M.J."/>
            <person name="Vinuelas-Bayon J."/>
        </authorList>
    </citation>
    <scope>NUCLEOTIDE SEQUENCE [LARGE SCALE GENOMIC DNA]</scope>
    <source>
        <strain evidence="2">HUMS_12744610</strain>
    </source>
</reference>
<protein>
    <submittedName>
        <fullName evidence="1">Uncharacterized protein</fullName>
    </submittedName>
</protein>
<sequence length="145" mass="15581">MIVFSLRTAARSTIEFGALYRVSAGAVFAALADCDYLVDAGPTPEPGRALGLHEEYRIEAGPALLTVSADAFAGHVRFVLDGPRFGFDFGATRNDPVTWMRLVTLAVQYADAYRILADVADPHVGFGLTRGVRPPLRAVPDVTDT</sequence>
<dbReference type="EMBL" id="JBGEDP010000001">
    <property type="protein sequence ID" value="MEY8017387.1"/>
    <property type="molecule type" value="Genomic_DNA"/>
</dbReference>
<organism evidence="1 2">
    <name type="scientific">Mycobacterium servetii</name>
    <dbReference type="NCBI Taxonomy" id="3237418"/>
    <lineage>
        <taxon>Bacteria</taxon>
        <taxon>Bacillati</taxon>
        <taxon>Actinomycetota</taxon>
        <taxon>Actinomycetes</taxon>
        <taxon>Mycobacteriales</taxon>
        <taxon>Mycobacteriaceae</taxon>
        <taxon>Mycobacterium</taxon>
    </lineage>
</organism>